<dbReference type="PANTHER" id="PTHR23501:SF94">
    <property type="entry name" value="MAJOR FACILITATOR SUPERFAMILY (MFS) PROFILE DOMAIN-CONTAINING PROTEIN"/>
    <property type="match status" value="1"/>
</dbReference>
<reference evidence="6 7" key="1">
    <citation type="submission" date="2023-08" db="EMBL/GenBank/DDBJ databases">
        <title>Black Yeasts Isolated from many extreme environments.</title>
        <authorList>
            <person name="Coleine C."/>
            <person name="Stajich J.E."/>
            <person name="Selbmann L."/>
        </authorList>
    </citation>
    <scope>NUCLEOTIDE SEQUENCE [LARGE SCALE GENOMIC DNA]</scope>
    <source>
        <strain evidence="6 7">CCFEE 5910</strain>
    </source>
</reference>
<protein>
    <submittedName>
        <fullName evidence="6">Uncharacterized protein</fullName>
    </submittedName>
</protein>
<evidence type="ECO:0000256" key="1">
    <source>
        <dbReference type="ARBA" id="ARBA00004141"/>
    </source>
</evidence>
<dbReference type="GO" id="GO:0022857">
    <property type="term" value="F:transmembrane transporter activity"/>
    <property type="evidence" value="ECO:0007669"/>
    <property type="project" value="TreeGrafter"/>
</dbReference>
<evidence type="ECO:0000313" key="7">
    <source>
        <dbReference type="Proteomes" id="UP001309876"/>
    </source>
</evidence>
<dbReference type="AlphaFoldDB" id="A0AAN7Y6H8"/>
<keyword evidence="2 5" id="KW-0812">Transmembrane</keyword>
<keyword evidence="7" id="KW-1185">Reference proteome</keyword>
<evidence type="ECO:0000256" key="4">
    <source>
        <dbReference type="ARBA" id="ARBA00023136"/>
    </source>
</evidence>
<evidence type="ECO:0000256" key="5">
    <source>
        <dbReference type="SAM" id="Phobius"/>
    </source>
</evidence>
<dbReference type="EMBL" id="JAVRRJ010000004">
    <property type="protein sequence ID" value="KAK5085316.1"/>
    <property type="molecule type" value="Genomic_DNA"/>
</dbReference>
<gene>
    <name evidence="6" type="ORF">LTR05_004599</name>
</gene>
<evidence type="ECO:0000256" key="2">
    <source>
        <dbReference type="ARBA" id="ARBA00022692"/>
    </source>
</evidence>
<proteinExistence type="predicted"/>
<dbReference type="GO" id="GO:0005886">
    <property type="term" value="C:plasma membrane"/>
    <property type="evidence" value="ECO:0007669"/>
    <property type="project" value="TreeGrafter"/>
</dbReference>
<sequence length="116" mass="12819">MQVKLLRCMTIGVAVGGTVFQNEMKRKLRSLGVQNATELAKEAEEFIHQLFAMAMTGSDGELRRRILDGYVAGFRGVWFTMTALAGAGLVVSLLIKNGNLDSVLKSKFRVRRDDVV</sequence>
<keyword evidence="3 5" id="KW-1133">Transmembrane helix</keyword>
<dbReference type="Proteomes" id="UP001309876">
    <property type="component" value="Unassembled WGS sequence"/>
</dbReference>
<comment type="caution">
    <text evidence="6">The sequence shown here is derived from an EMBL/GenBank/DDBJ whole genome shotgun (WGS) entry which is preliminary data.</text>
</comment>
<feature type="transmembrane region" description="Helical" evidence="5">
    <location>
        <begin position="72"/>
        <end position="95"/>
    </location>
</feature>
<evidence type="ECO:0000256" key="3">
    <source>
        <dbReference type="ARBA" id="ARBA00022989"/>
    </source>
</evidence>
<name>A0AAN7Y6H8_9EURO</name>
<comment type="subcellular location">
    <subcellularLocation>
        <location evidence="1">Membrane</location>
        <topology evidence="1">Multi-pass membrane protein</topology>
    </subcellularLocation>
</comment>
<evidence type="ECO:0000313" key="6">
    <source>
        <dbReference type="EMBL" id="KAK5085316.1"/>
    </source>
</evidence>
<keyword evidence="4 5" id="KW-0472">Membrane</keyword>
<organism evidence="6 7">
    <name type="scientific">Lithohypha guttulata</name>
    <dbReference type="NCBI Taxonomy" id="1690604"/>
    <lineage>
        <taxon>Eukaryota</taxon>
        <taxon>Fungi</taxon>
        <taxon>Dikarya</taxon>
        <taxon>Ascomycota</taxon>
        <taxon>Pezizomycotina</taxon>
        <taxon>Eurotiomycetes</taxon>
        <taxon>Chaetothyriomycetidae</taxon>
        <taxon>Chaetothyriales</taxon>
        <taxon>Trichomeriaceae</taxon>
        <taxon>Lithohypha</taxon>
    </lineage>
</organism>
<accession>A0AAN7Y6H8</accession>
<dbReference type="PANTHER" id="PTHR23501">
    <property type="entry name" value="MAJOR FACILITATOR SUPERFAMILY"/>
    <property type="match status" value="1"/>
</dbReference>